<reference evidence="2" key="1">
    <citation type="submission" date="2021-01" db="EMBL/GenBank/DDBJ databases">
        <title>Whole genome shotgun sequence of Sinosporangium siamense NBRC 109515.</title>
        <authorList>
            <person name="Komaki H."/>
            <person name="Tamura T."/>
        </authorList>
    </citation>
    <scope>NUCLEOTIDE SEQUENCE</scope>
    <source>
        <strain evidence="2">NBRC 109515</strain>
    </source>
</reference>
<feature type="transmembrane region" description="Helical" evidence="1">
    <location>
        <begin position="6"/>
        <end position="22"/>
    </location>
</feature>
<feature type="transmembrane region" description="Helical" evidence="1">
    <location>
        <begin position="280"/>
        <end position="299"/>
    </location>
</feature>
<evidence type="ECO:0000256" key="1">
    <source>
        <dbReference type="SAM" id="Phobius"/>
    </source>
</evidence>
<gene>
    <name evidence="2" type="ORF">Ssi02_25620</name>
</gene>
<comment type="caution">
    <text evidence="2">The sequence shown here is derived from an EMBL/GenBank/DDBJ whole genome shotgun (WGS) entry which is preliminary data.</text>
</comment>
<proteinExistence type="predicted"/>
<name>A0A919REB4_9ACTN</name>
<feature type="transmembrane region" description="Helical" evidence="1">
    <location>
        <begin position="187"/>
        <end position="206"/>
    </location>
</feature>
<feature type="transmembrane region" description="Helical" evidence="1">
    <location>
        <begin position="64"/>
        <end position="81"/>
    </location>
</feature>
<feature type="transmembrane region" description="Helical" evidence="1">
    <location>
        <begin position="27"/>
        <end position="44"/>
    </location>
</feature>
<organism evidence="2 3">
    <name type="scientific">Sinosporangium siamense</name>
    <dbReference type="NCBI Taxonomy" id="1367973"/>
    <lineage>
        <taxon>Bacteria</taxon>
        <taxon>Bacillati</taxon>
        <taxon>Actinomycetota</taxon>
        <taxon>Actinomycetes</taxon>
        <taxon>Streptosporangiales</taxon>
        <taxon>Streptosporangiaceae</taxon>
        <taxon>Sinosporangium</taxon>
    </lineage>
</organism>
<keyword evidence="1" id="KW-0472">Membrane</keyword>
<feature type="transmembrane region" description="Helical" evidence="1">
    <location>
        <begin position="376"/>
        <end position="399"/>
    </location>
</feature>
<keyword evidence="1" id="KW-1133">Transmembrane helix</keyword>
<feature type="transmembrane region" description="Helical" evidence="1">
    <location>
        <begin position="126"/>
        <end position="148"/>
    </location>
</feature>
<dbReference type="RefSeq" id="WP_204025097.1">
    <property type="nucleotide sequence ID" value="NZ_BOOW01000015.1"/>
</dbReference>
<feature type="transmembrane region" description="Helical" evidence="1">
    <location>
        <begin position="429"/>
        <end position="449"/>
    </location>
</feature>
<feature type="transmembrane region" description="Helical" evidence="1">
    <location>
        <begin position="456"/>
        <end position="478"/>
    </location>
</feature>
<protein>
    <submittedName>
        <fullName evidence="2">Membrane protein</fullName>
    </submittedName>
</protein>
<feature type="transmembrane region" description="Helical" evidence="1">
    <location>
        <begin position="319"/>
        <end position="338"/>
    </location>
</feature>
<evidence type="ECO:0000313" key="3">
    <source>
        <dbReference type="Proteomes" id="UP000606172"/>
    </source>
</evidence>
<evidence type="ECO:0000313" key="2">
    <source>
        <dbReference type="EMBL" id="GII92331.1"/>
    </source>
</evidence>
<accession>A0A919REB4</accession>
<dbReference type="AlphaFoldDB" id="A0A919REB4"/>
<keyword evidence="3" id="KW-1185">Reference proteome</keyword>
<feature type="transmembrane region" description="Helical" evidence="1">
    <location>
        <begin position="102"/>
        <end position="120"/>
    </location>
</feature>
<feature type="transmembrane region" description="Helical" evidence="1">
    <location>
        <begin position="250"/>
        <end position="268"/>
    </location>
</feature>
<sequence>MALGAAHWVYLAGIILIIAVMIARKNVVIPAIAATLVTTWVYTGSPIAGMQSMFNASLAAASELFNIFLIIALMTGLLGALQSMGADRRMVEPLHPVMRNGGSAFWVIALATYVIGLFFWPTPAAALVGGVLLPVAIRAGLSPMAAAFGMSIAGQGMALSSDYVIQVAPGLSAKAAGVSTTAVADRALVLSLVTGVLALVIGYFLLRKTFTAPSAENFTQWEKRAQTISEDEESNGTIQTAPQRTTTSKVFAVVVPVAFALLMGYMLLGKFTDLVPEAIGGSASALIGGLALLLLIAASVGADRLGGLESSAKHFVDGLLFSVKAMGAVVPIAGFFFIGNPELAGRIFGLEEGSQAPRFLFDLAERSQDIIPQTPFFAAFTLLIIGMLAGIDGAGFVGLPLTGSVAGSLGLAVDTDPALLAAVGQMGSVWVGGGTLIAWSSLLAVAAIARVSVLDLARLSFIPVVIGLIVSTIVGTIIF</sequence>
<dbReference type="Proteomes" id="UP000606172">
    <property type="component" value="Unassembled WGS sequence"/>
</dbReference>
<dbReference type="EMBL" id="BOOW01000015">
    <property type="protein sequence ID" value="GII92331.1"/>
    <property type="molecule type" value="Genomic_DNA"/>
</dbReference>
<keyword evidence="1" id="KW-0812">Transmembrane</keyword>